<dbReference type="eggNOG" id="KOG3110">
    <property type="taxonomic scope" value="Eukaryota"/>
</dbReference>
<dbReference type="OMA" id="NGEVHKM"/>
<dbReference type="InterPro" id="IPR023468">
    <property type="entry name" value="Riboflavin_kinase"/>
</dbReference>
<evidence type="ECO:0000256" key="2">
    <source>
        <dbReference type="ARBA" id="ARBA00012105"/>
    </source>
</evidence>
<dbReference type="GeneID" id="8246741"/>
<dbReference type="GO" id="GO:0005524">
    <property type="term" value="F:ATP binding"/>
    <property type="evidence" value="ECO:0007669"/>
    <property type="project" value="UniProtKB-KW"/>
</dbReference>
<keyword evidence="3" id="KW-0285">Flavoprotein</keyword>
<proteinExistence type="predicted"/>
<dbReference type="PANTHER" id="PTHR22749">
    <property type="entry name" value="RIBOFLAVIN KINASE/FMN ADENYLYLTRANSFERASE"/>
    <property type="match status" value="1"/>
</dbReference>
<evidence type="ECO:0000256" key="6">
    <source>
        <dbReference type="ARBA" id="ARBA00022741"/>
    </source>
</evidence>
<evidence type="ECO:0000313" key="10">
    <source>
        <dbReference type="Proteomes" id="UP000002009"/>
    </source>
</evidence>
<keyword evidence="7" id="KW-0067">ATP-binding</keyword>
<dbReference type="KEGG" id="mis:MICPUN_86059"/>
<dbReference type="Gene3D" id="2.40.30.30">
    <property type="entry name" value="Riboflavin kinase-like"/>
    <property type="match status" value="1"/>
</dbReference>
<accession>C1FIG8</accession>
<dbReference type="GO" id="GO:0008531">
    <property type="term" value="F:riboflavin kinase activity"/>
    <property type="evidence" value="ECO:0007669"/>
    <property type="project" value="UniProtKB-EC"/>
</dbReference>
<evidence type="ECO:0000259" key="8">
    <source>
        <dbReference type="SMART" id="SM00904"/>
    </source>
</evidence>
<feature type="domain" description="Riboflavin kinase" evidence="8">
    <location>
        <begin position="1"/>
        <end position="131"/>
    </location>
</feature>
<evidence type="ECO:0000256" key="5">
    <source>
        <dbReference type="ARBA" id="ARBA00022679"/>
    </source>
</evidence>
<dbReference type="SMART" id="SM00904">
    <property type="entry name" value="Flavokinase"/>
    <property type="match status" value="1"/>
</dbReference>
<sequence length="151" mass="16866">MRGPVVKGFGRGSKMLGIPTANLDVSPLKLQADALAPGIYFGWAAVAKEDRRDVGGGVYRMVMSIGWNPFFDNAKKTIEPWLLHEFGGDFYDQELRLHVLGYIRPEANFTTLEDLVKRIHRDAEVAKTCLALEEFAKHAHDPFLVEGLVPN</sequence>
<dbReference type="InParanoid" id="C1FIG8"/>
<dbReference type="STRING" id="296587.C1FIG8"/>
<protein>
    <recommendedName>
        <fullName evidence="2">riboflavin kinase</fullName>
        <ecNumber evidence="2">2.7.1.26</ecNumber>
    </recommendedName>
</protein>
<evidence type="ECO:0000256" key="1">
    <source>
        <dbReference type="ARBA" id="ARBA00005201"/>
    </source>
</evidence>
<evidence type="ECO:0000313" key="9">
    <source>
        <dbReference type="EMBL" id="ACO69991.1"/>
    </source>
</evidence>
<comment type="pathway">
    <text evidence="1">Cofactor biosynthesis; FMN biosynthesis; FMN from riboflavin (ATP route): step 1/1.</text>
</comment>
<dbReference type="Pfam" id="PF01687">
    <property type="entry name" value="Flavokinase"/>
    <property type="match status" value="1"/>
</dbReference>
<evidence type="ECO:0000256" key="3">
    <source>
        <dbReference type="ARBA" id="ARBA00022630"/>
    </source>
</evidence>
<dbReference type="EC" id="2.7.1.26" evidence="2"/>
<keyword evidence="5" id="KW-0808">Transferase</keyword>
<dbReference type="FunFam" id="2.40.30.30:FF:000005">
    <property type="entry name" value="Haloacid dehalogenase-like hydrolase domain-containing protein 1A"/>
    <property type="match status" value="1"/>
</dbReference>
<dbReference type="GO" id="GO:0009398">
    <property type="term" value="P:FMN biosynthetic process"/>
    <property type="evidence" value="ECO:0007669"/>
    <property type="project" value="UniProtKB-UniPathway"/>
</dbReference>
<dbReference type="Proteomes" id="UP000002009">
    <property type="component" value="Chromosome 10"/>
</dbReference>
<dbReference type="AlphaFoldDB" id="C1FIG8"/>
<evidence type="ECO:0000256" key="7">
    <source>
        <dbReference type="ARBA" id="ARBA00022840"/>
    </source>
</evidence>
<dbReference type="InterPro" id="IPR023465">
    <property type="entry name" value="Riboflavin_kinase_dom_sf"/>
</dbReference>
<reference evidence="9 10" key="1">
    <citation type="journal article" date="2009" name="Science">
        <title>Green evolution and dynamic adaptations revealed by genomes of the marine picoeukaryotes Micromonas.</title>
        <authorList>
            <person name="Worden A.Z."/>
            <person name="Lee J.H."/>
            <person name="Mock T."/>
            <person name="Rouze P."/>
            <person name="Simmons M.P."/>
            <person name="Aerts A.L."/>
            <person name="Allen A.E."/>
            <person name="Cuvelier M.L."/>
            <person name="Derelle E."/>
            <person name="Everett M.V."/>
            <person name="Foulon E."/>
            <person name="Grimwood J."/>
            <person name="Gundlach H."/>
            <person name="Henrissat B."/>
            <person name="Napoli C."/>
            <person name="McDonald S.M."/>
            <person name="Parker M.S."/>
            <person name="Rombauts S."/>
            <person name="Salamov A."/>
            <person name="Von Dassow P."/>
            <person name="Badger J.H."/>
            <person name="Coutinho P.M."/>
            <person name="Demir E."/>
            <person name="Dubchak I."/>
            <person name="Gentemann C."/>
            <person name="Eikrem W."/>
            <person name="Gready J.E."/>
            <person name="John U."/>
            <person name="Lanier W."/>
            <person name="Lindquist E.A."/>
            <person name="Lucas S."/>
            <person name="Mayer K.F."/>
            <person name="Moreau H."/>
            <person name="Not F."/>
            <person name="Otillar R."/>
            <person name="Panaud O."/>
            <person name="Pangilinan J."/>
            <person name="Paulsen I."/>
            <person name="Piegu B."/>
            <person name="Poliakov A."/>
            <person name="Robbens S."/>
            <person name="Schmutz J."/>
            <person name="Toulza E."/>
            <person name="Wyss T."/>
            <person name="Zelensky A."/>
            <person name="Zhou K."/>
            <person name="Armbrust E.V."/>
            <person name="Bhattacharya D."/>
            <person name="Goodenough U.W."/>
            <person name="Van de Peer Y."/>
            <person name="Grigoriev I.V."/>
        </authorList>
    </citation>
    <scope>NUCLEOTIDE SEQUENCE [LARGE SCALE GENOMIC DNA]</scope>
    <source>
        <strain evidence="10">RCC299 / NOUM17</strain>
    </source>
</reference>
<dbReference type="GO" id="GO:0009231">
    <property type="term" value="P:riboflavin biosynthetic process"/>
    <property type="evidence" value="ECO:0007669"/>
    <property type="project" value="InterPro"/>
</dbReference>
<keyword evidence="4" id="KW-0288">FMN</keyword>
<dbReference type="InterPro" id="IPR015865">
    <property type="entry name" value="Riboflavin_kinase_bac/euk"/>
</dbReference>
<name>C1FIG8_MICCC</name>
<gene>
    <name evidence="9" type="ORF">MICPUN_86059</name>
</gene>
<evidence type="ECO:0000256" key="4">
    <source>
        <dbReference type="ARBA" id="ARBA00022643"/>
    </source>
</evidence>
<dbReference type="SUPFAM" id="SSF82114">
    <property type="entry name" value="Riboflavin kinase-like"/>
    <property type="match status" value="1"/>
</dbReference>
<dbReference type="RefSeq" id="XP_002508733.1">
    <property type="nucleotide sequence ID" value="XM_002508687.1"/>
</dbReference>
<dbReference type="UniPathway" id="UPA00276">
    <property type="reaction ID" value="UER00406"/>
</dbReference>
<organism evidence="9 10">
    <name type="scientific">Micromonas commoda (strain RCC299 / NOUM17 / CCMP2709)</name>
    <name type="common">Picoplanktonic green alga</name>
    <dbReference type="NCBI Taxonomy" id="296587"/>
    <lineage>
        <taxon>Eukaryota</taxon>
        <taxon>Viridiplantae</taxon>
        <taxon>Chlorophyta</taxon>
        <taxon>Mamiellophyceae</taxon>
        <taxon>Mamiellales</taxon>
        <taxon>Mamiellaceae</taxon>
        <taxon>Micromonas</taxon>
    </lineage>
</organism>
<keyword evidence="6" id="KW-0547">Nucleotide-binding</keyword>
<dbReference type="OrthoDB" id="498027at2759"/>
<keyword evidence="10" id="KW-1185">Reference proteome</keyword>
<dbReference type="EMBL" id="CP001576">
    <property type="protein sequence ID" value="ACO69991.1"/>
    <property type="molecule type" value="Genomic_DNA"/>
</dbReference>
<dbReference type="PANTHER" id="PTHR22749:SF6">
    <property type="entry name" value="RIBOFLAVIN KINASE"/>
    <property type="match status" value="1"/>
</dbReference>